<evidence type="ECO:0000256" key="1">
    <source>
        <dbReference type="ARBA" id="ARBA00008834"/>
    </source>
</evidence>
<dbReference type="InterPro" id="IPR051801">
    <property type="entry name" value="GH28_Enzymes"/>
</dbReference>
<gene>
    <name evidence="5" type="ORF">PR017_27665</name>
</gene>
<keyword evidence="3 4" id="KW-0326">Glycosidase</keyword>
<dbReference type="GO" id="GO:0005975">
    <property type="term" value="P:carbohydrate metabolic process"/>
    <property type="evidence" value="ECO:0007669"/>
    <property type="project" value="InterPro"/>
</dbReference>
<evidence type="ECO:0000256" key="3">
    <source>
        <dbReference type="ARBA" id="ARBA00023295"/>
    </source>
</evidence>
<dbReference type="InterPro" id="IPR011050">
    <property type="entry name" value="Pectin_lyase_fold/virulence"/>
</dbReference>
<dbReference type="KEGG" id="rtu:PR017_27665"/>
<proteinExistence type="inferred from homology"/>
<dbReference type="PANTHER" id="PTHR31339:SF9">
    <property type="entry name" value="PLASMIN AND FIBRONECTIN-BINDING PROTEIN A"/>
    <property type="match status" value="1"/>
</dbReference>
<dbReference type="SUPFAM" id="SSF51126">
    <property type="entry name" value="Pectin lyase-like"/>
    <property type="match status" value="1"/>
</dbReference>
<keyword evidence="6" id="KW-1185">Reference proteome</keyword>
<evidence type="ECO:0000313" key="5">
    <source>
        <dbReference type="EMBL" id="WFR99173.1"/>
    </source>
</evidence>
<sequence>MSTSSHIRLSPQPDEITGTLQSLFDTHEGPLHIVLEPGIHHCGGLRLRSHLTIEIVDGAELQFIPNYDAYENTLVAIVAEESDRAMMAAVGATDIALIGGGRIFCAGSTKFSVGEDADMGTLVASRYRPRILVLDRCRNIRIEGLHIDDSPMWTMHFAGCEDIEVRGVQVDNDRRMPNTDGIVIDGCRNVRIVDSVFRTADDGIVLKTTRREDGSLTGPCEDVSVRNCIVESRSCALKLGTESFSPFRNISFEDVRIEKSNRGLGIFSRDGGVVDGIRFVRISIDCHETPAGFWGSGEAITINVLHRRPEEFPAGNVSNVLIEDVSGVMQGAINIVAEQQGGISNVTLRRISLEQQPGPLKTGLCYDIRPTIEDRFDRFPIGDTSAGRVNAWRFDADGKIIGLVTYPNGMPGLFASGVIDLVMEDIEIARPNPLPEGWNSQTLLLTNVTSVSERQ</sequence>
<keyword evidence="2 4" id="KW-0378">Hydrolase</keyword>
<dbReference type="Proteomes" id="UP000249499">
    <property type="component" value="Plasmid unnamed3"/>
</dbReference>
<keyword evidence="5" id="KW-0614">Plasmid</keyword>
<reference evidence="6" key="2">
    <citation type="journal article" date="2023" name="MicrobiologyOpen">
        <title>Genomics of the tumorigenes clade of the family Rhizobiaceae and description of Rhizobium rhododendri sp. nov.</title>
        <authorList>
            <person name="Kuzmanovic N."/>
            <person name="diCenzo G.C."/>
            <person name="Bunk B."/>
            <person name="Sproeer C."/>
            <person name="Fruehling A."/>
            <person name="Neumann-Schaal M."/>
            <person name="Overmann J."/>
            <person name="Smalla K."/>
        </authorList>
    </citation>
    <scope>NUCLEOTIDE SEQUENCE [LARGE SCALE GENOMIC DNA]</scope>
    <source>
        <strain evidence="6">1078</strain>
        <plasmid evidence="6">unnamed3</plasmid>
    </source>
</reference>
<dbReference type="InterPro" id="IPR000743">
    <property type="entry name" value="Glyco_hydro_28"/>
</dbReference>
<geneLocation type="plasmid" evidence="5 6">
    <name>unnamed3</name>
</geneLocation>
<dbReference type="Pfam" id="PF00295">
    <property type="entry name" value="Glyco_hydro_28"/>
    <property type="match status" value="1"/>
</dbReference>
<dbReference type="SMART" id="SM00710">
    <property type="entry name" value="PbH1"/>
    <property type="match status" value="3"/>
</dbReference>
<evidence type="ECO:0000256" key="4">
    <source>
        <dbReference type="RuleBase" id="RU361169"/>
    </source>
</evidence>
<accession>A0AAF1KTR1</accession>
<reference evidence="5 6" key="1">
    <citation type="journal article" date="2018" name="Sci. Rep.">
        <title>Rhizobium tumorigenes sp. nov., a novel plant tumorigenic bacterium isolated from cane gall tumors on thornless blackberry.</title>
        <authorList>
            <person name="Kuzmanovi N."/>
            <person name="Smalla K."/>
            <person name="Gronow S."/>
            <person name="PuBawska J."/>
        </authorList>
    </citation>
    <scope>NUCLEOTIDE SEQUENCE [LARGE SCALE GENOMIC DNA]</scope>
    <source>
        <strain evidence="5 6">1078</strain>
    </source>
</reference>
<dbReference type="AlphaFoldDB" id="A0AAF1KTR1"/>
<evidence type="ECO:0000313" key="6">
    <source>
        <dbReference type="Proteomes" id="UP000249499"/>
    </source>
</evidence>
<comment type="similarity">
    <text evidence="1 4">Belongs to the glycosyl hydrolase 28 family.</text>
</comment>
<name>A0AAF1KTR1_9HYPH</name>
<dbReference type="PANTHER" id="PTHR31339">
    <property type="entry name" value="PECTIN LYASE-RELATED"/>
    <property type="match status" value="1"/>
</dbReference>
<dbReference type="GO" id="GO:0004650">
    <property type="term" value="F:polygalacturonase activity"/>
    <property type="evidence" value="ECO:0007669"/>
    <property type="project" value="InterPro"/>
</dbReference>
<dbReference type="EMBL" id="CP117260">
    <property type="protein sequence ID" value="WFR99173.1"/>
    <property type="molecule type" value="Genomic_DNA"/>
</dbReference>
<evidence type="ECO:0000256" key="2">
    <source>
        <dbReference type="ARBA" id="ARBA00022801"/>
    </source>
</evidence>
<organism evidence="5 6">
    <name type="scientific">Rhizobium tumorigenes</name>
    <dbReference type="NCBI Taxonomy" id="2041385"/>
    <lineage>
        <taxon>Bacteria</taxon>
        <taxon>Pseudomonadati</taxon>
        <taxon>Pseudomonadota</taxon>
        <taxon>Alphaproteobacteria</taxon>
        <taxon>Hyphomicrobiales</taxon>
        <taxon>Rhizobiaceae</taxon>
        <taxon>Rhizobium/Agrobacterium group</taxon>
        <taxon>Rhizobium</taxon>
    </lineage>
</organism>
<dbReference type="InterPro" id="IPR012334">
    <property type="entry name" value="Pectin_lyas_fold"/>
</dbReference>
<dbReference type="InterPro" id="IPR006626">
    <property type="entry name" value="PbH1"/>
</dbReference>
<protein>
    <submittedName>
        <fullName evidence="5">Glycosyl hydrolase family 28 protein</fullName>
    </submittedName>
</protein>
<dbReference type="RefSeq" id="WP_111218409.1">
    <property type="nucleotide sequence ID" value="NZ_CP117260.1"/>
</dbReference>
<dbReference type="Gene3D" id="2.160.20.10">
    <property type="entry name" value="Single-stranded right-handed beta-helix, Pectin lyase-like"/>
    <property type="match status" value="1"/>
</dbReference>